<dbReference type="InterPro" id="IPR002611">
    <property type="entry name" value="IstB_ATP-bd"/>
</dbReference>
<keyword evidence="2" id="KW-0067">ATP-binding</keyword>
<evidence type="ECO:0000259" key="1">
    <source>
        <dbReference type="Pfam" id="PF01695"/>
    </source>
</evidence>
<gene>
    <name evidence="2" type="ORF">ACETAC_04155</name>
</gene>
<dbReference type="Proteomes" id="UP000671913">
    <property type="component" value="Chromosome"/>
</dbReference>
<proteinExistence type="predicted"/>
<dbReference type="GO" id="GO:0005524">
    <property type="term" value="F:ATP binding"/>
    <property type="evidence" value="ECO:0007669"/>
    <property type="project" value="UniProtKB-KW"/>
</dbReference>
<feature type="domain" description="IstB-like ATP-binding" evidence="1">
    <location>
        <begin position="8"/>
        <end position="138"/>
    </location>
</feature>
<evidence type="ECO:0000313" key="2">
    <source>
        <dbReference type="EMBL" id="QSZ28057.1"/>
    </source>
</evidence>
<accession>A0A975AX13</accession>
<sequence>MNDLLTYQLKDLKLSGIIKTLESRNEEALKNSLSYMEFFEMLINDEVLNRQNNNNIKRINKARFPQHKTLEEYNFNYQPSINKRFIYNLATCEFVRKKENVVFIGPPGTGKSHLSIALGLKAISQGYKVLFTTVNEMLGVHSESSIIN</sequence>
<evidence type="ECO:0000313" key="3">
    <source>
        <dbReference type="Proteomes" id="UP000671913"/>
    </source>
</evidence>
<keyword evidence="3" id="KW-1185">Reference proteome</keyword>
<dbReference type="InterPro" id="IPR027417">
    <property type="entry name" value="P-loop_NTPase"/>
</dbReference>
<dbReference type="PANTHER" id="PTHR30050">
    <property type="entry name" value="CHROMOSOMAL REPLICATION INITIATOR PROTEIN DNAA"/>
    <property type="match status" value="1"/>
</dbReference>
<dbReference type="Pfam" id="PF01695">
    <property type="entry name" value="IstB_IS21"/>
    <property type="match status" value="1"/>
</dbReference>
<dbReference type="Gene3D" id="3.40.50.300">
    <property type="entry name" value="P-loop containing nucleotide triphosphate hydrolases"/>
    <property type="match status" value="1"/>
</dbReference>
<name>A0A975AX13_9THEO</name>
<keyword evidence="2" id="KW-0547">Nucleotide-binding</keyword>
<dbReference type="AlphaFoldDB" id="A0A975AX13"/>
<dbReference type="SUPFAM" id="SSF52540">
    <property type="entry name" value="P-loop containing nucleoside triphosphate hydrolases"/>
    <property type="match status" value="1"/>
</dbReference>
<dbReference type="PANTHER" id="PTHR30050:SF4">
    <property type="entry name" value="ATP-BINDING PROTEIN RV3427C IN INSERTION SEQUENCE-RELATED"/>
    <property type="match status" value="1"/>
</dbReference>
<dbReference type="CDD" id="cd00009">
    <property type="entry name" value="AAA"/>
    <property type="match status" value="1"/>
</dbReference>
<dbReference type="GO" id="GO:0006260">
    <property type="term" value="P:DNA replication"/>
    <property type="evidence" value="ECO:0007669"/>
    <property type="project" value="TreeGrafter"/>
</dbReference>
<protein>
    <submittedName>
        <fullName evidence="2">ATP-binding protein</fullName>
    </submittedName>
</protein>
<dbReference type="RefSeq" id="WP_284680792.1">
    <property type="nucleotide sequence ID" value="NZ_CP060096.1"/>
</dbReference>
<reference evidence="2" key="1">
    <citation type="submission" date="2020-08" db="EMBL/GenBank/DDBJ databases">
        <title>Genomic insights into the carbon and energy metabolism of the first obligate autotrophic acetogenic bacterium Aceticella autotrophica gen. nov., sp. nov.</title>
        <authorList>
            <person name="Toshchakov S.V."/>
            <person name="Elcheninov A.G."/>
            <person name="Kublanov I.V."/>
            <person name="Frolov E.N."/>
            <person name="Lebedinsky A.V."/>
        </authorList>
    </citation>
    <scope>NUCLEOTIDE SEQUENCE</scope>
    <source>
        <strain evidence="2">3443-3Ac</strain>
    </source>
</reference>
<dbReference type="EMBL" id="CP060096">
    <property type="protein sequence ID" value="QSZ28057.1"/>
    <property type="molecule type" value="Genomic_DNA"/>
</dbReference>
<organism evidence="2 3">
    <name type="scientific">Aceticella autotrophica</name>
    <dbReference type="NCBI Taxonomy" id="2755338"/>
    <lineage>
        <taxon>Bacteria</taxon>
        <taxon>Bacillati</taxon>
        <taxon>Bacillota</taxon>
        <taxon>Clostridia</taxon>
        <taxon>Thermoanaerobacterales</taxon>
        <taxon>Thermoanaerobacteraceae</taxon>
        <taxon>Aceticella</taxon>
    </lineage>
</organism>
<dbReference type="KEGG" id="aaut:ACETAC_04155"/>